<organism evidence="1 2">
    <name type="scientific">Micromonospora sonchi</name>
    <dbReference type="NCBI Taxonomy" id="1763543"/>
    <lineage>
        <taxon>Bacteria</taxon>
        <taxon>Bacillati</taxon>
        <taxon>Actinomycetota</taxon>
        <taxon>Actinomycetes</taxon>
        <taxon>Micromonosporales</taxon>
        <taxon>Micromonosporaceae</taxon>
        <taxon>Micromonospora</taxon>
    </lineage>
</organism>
<dbReference type="RefSeq" id="WP_189040982.1">
    <property type="nucleotide sequence ID" value="NZ_BMNB01000003.1"/>
</dbReference>
<keyword evidence="2" id="KW-1185">Reference proteome</keyword>
<evidence type="ECO:0000313" key="2">
    <source>
        <dbReference type="Proteomes" id="UP000608890"/>
    </source>
</evidence>
<reference evidence="1" key="1">
    <citation type="journal article" date="2014" name="Int. J. Syst. Evol. Microbiol.">
        <title>Complete genome sequence of Corynebacterium casei LMG S-19264T (=DSM 44701T), isolated from a smear-ripened cheese.</title>
        <authorList>
            <consortium name="US DOE Joint Genome Institute (JGI-PGF)"/>
            <person name="Walter F."/>
            <person name="Albersmeier A."/>
            <person name="Kalinowski J."/>
            <person name="Ruckert C."/>
        </authorList>
    </citation>
    <scope>NUCLEOTIDE SEQUENCE</scope>
    <source>
        <strain evidence="1">CGMCC 4.7312</strain>
    </source>
</reference>
<dbReference type="EMBL" id="BMNB01000003">
    <property type="protein sequence ID" value="GGM26643.1"/>
    <property type="molecule type" value="Genomic_DNA"/>
</dbReference>
<proteinExistence type="predicted"/>
<dbReference type="AlphaFoldDB" id="A0A917TLC8"/>
<protein>
    <submittedName>
        <fullName evidence="1">Uncharacterized protein</fullName>
    </submittedName>
</protein>
<name>A0A917TLC8_9ACTN</name>
<accession>A0A917TLC8</accession>
<reference evidence="1" key="2">
    <citation type="submission" date="2020-09" db="EMBL/GenBank/DDBJ databases">
        <authorList>
            <person name="Sun Q."/>
            <person name="Zhou Y."/>
        </authorList>
    </citation>
    <scope>NUCLEOTIDE SEQUENCE</scope>
    <source>
        <strain evidence="1">CGMCC 4.7312</strain>
    </source>
</reference>
<comment type="caution">
    <text evidence="1">The sequence shown here is derived from an EMBL/GenBank/DDBJ whole genome shotgun (WGS) entry which is preliminary data.</text>
</comment>
<gene>
    <name evidence="1" type="ORF">GCM10011608_09350</name>
</gene>
<sequence length="110" mass="11302">MTNQQTSNDSPWVAYLASVDGWVYQSAEDAADDLGGDGEVRIGVARGTCAPIEDDGGLRLPDGVHMAGDQVFELELYIDGEGNEAESAAVRFAQAKAMAAGLNAAAGVAA</sequence>
<evidence type="ECO:0000313" key="1">
    <source>
        <dbReference type="EMBL" id="GGM26643.1"/>
    </source>
</evidence>
<dbReference type="Proteomes" id="UP000608890">
    <property type="component" value="Unassembled WGS sequence"/>
</dbReference>